<dbReference type="OrthoDB" id="193467at2759"/>
<dbReference type="Proteomes" id="UP000800041">
    <property type="component" value="Unassembled WGS sequence"/>
</dbReference>
<evidence type="ECO:0000256" key="1">
    <source>
        <dbReference type="SAM" id="MobiDB-lite"/>
    </source>
</evidence>
<dbReference type="EMBL" id="ML977147">
    <property type="protein sequence ID" value="KAF1988905.1"/>
    <property type="molecule type" value="Genomic_DNA"/>
</dbReference>
<keyword evidence="3" id="KW-1185">Reference proteome</keyword>
<feature type="region of interest" description="Disordered" evidence="1">
    <location>
        <begin position="447"/>
        <end position="485"/>
    </location>
</feature>
<feature type="compositionally biased region" description="Low complexity" evidence="1">
    <location>
        <begin position="14"/>
        <end position="36"/>
    </location>
</feature>
<feature type="compositionally biased region" description="Basic and acidic residues" evidence="1">
    <location>
        <begin position="37"/>
        <end position="58"/>
    </location>
</feature>
<proteinExistence type="predicted"/>
<accession>A0A6G1H6W6</accession>
<evidence type="ECO:0000313" key="2">
    <source>
        <dbReference type="EMBL" id="KAF1988905.1"/>
    </source>
</evidence>
<feature type="compositionally biased region" description="Basic residues" evidence="1">
    <location>
        <begin position="114"/>
        <end position="132"/>
    </location>
</feature>
<dbReference type="AlphaFoldDB" id="A0A6G1H6W6"/>
<evidence type="ECO:0008006" key="4">
    <source>
        <dbReference type="Google" id="ProtNLM"/>
    </source>
</evidence>
<evidence type="ECO:0000313" key="3">
    <source>
        <dbReference type="Proteomes" id="UP000800041"/>
    </source>
</evidence>
<name>A0A6G1H6W6_9PEZI</name>
<sequence length="612" mass="67247">MPKKHHTDLTKLKSSSSHASSSRDSPSSSSVTPSRTVSERLEQLRREQNPRPSIEARNEIATLVSQKTVPPDLRRLLSIPETAPPPPKRGMFRVRDRPPPGPAAPASWLMSSKHAPRNHKGKSPQRSTRKRPEKFNRLSYMECGIGLPESLVHQVLKTMARHWENLMESEVYNLAALPPSLKSMLISFLILYGPDDISVNTLKVLFFTDAELPGATGTEGLKRLDLSTLTGPNLTIADLNRYFASPRTDAGLDVLSRLRLDDSQSATKTSSNRDSSKTFVSTQLSEKLAVGEPQKSLSSTAQGSITDDDLADDWETAADALSGMSLHTPFQKSRFLHLTHLSLADPSPTVSWKELLTFSSHLATLTHLSLANWPIPTLTPNSTTAYVVAKTGVIASGGRDYYSELDGHWHEAANILRRFSNNTYCLQHLDLEGCGAWLPALDFSPPVEQGAASGPSEWTADEIPRSSPDLDTEEGNSDRKRSPITTGIDWNGSWSQITYLNVAQGWIPQDTGVIASLPANRIAWELLGELRSQREKEAQSPTVSKISLSKRKENPPSLISVNVWFKKEKEARRLAASIRARRSEAGGVYCKVDHGWEVGVGSFREGAGAVGD</sequence>
<reference evidence="2" key="1">
    <citation type="journal article" date="2020" name="Stud. Mycol.">
        <title>101 Dothideomycetes genomes: a test case for predicting lifestyles and emergence of pathogens.</title>
        <authorList>
            <person name="Haridas S."/>
            <person name="Albert R."/>
            <person name="Binder M."/>
            <person name="Bloem J."/>
            <person name="Labutti K."/>
            <person name="Salamov A."/>
            <person name="Andreopoulos B."/>
            <person name="Baker S."/>
            <person name="Barry K."/>
            <person name="Bills G."/>
            <person name="Bluhm B."/>
            <person name="Cannon C."/>
            <person name="Castanera R."/>
            <person name="Culley D."/>
            <person name="Daum C."/>
            <person name="Ezra D."/>
            <person name="Gonzalez J."/>
            <person name="Henrissat B."/>
            <person name="Kuo A."/>
            <person name="Liang C."/>
            <person name="Lipzen A."/>
            <person name="Lutzoni F."/>
            <person name="Magnuson J."/>
            <person name="Mondo S."/>
            <person name="Nolan M."/>
            <person name="Ohm R."/>
            <person name="Pangilinan J."/>
            <person name="Park H.-J."/>
            <person name="Ramirez L."/>
            <person name="Alfaro M."/>
            <person name="Sun H."/>
            <person name="Tritt A."/>
            <person name="Yoshinaga Y."/>
            <person name="Zwiers L.-H."/>
            <person name="Turgeon B."/>
            <person name="Goodwin S."/>
            <person name="Spatafora J."/>
            <person name="Crous P."/>
            <person name="Grigoriev I."/>
        </authorList>
    </citation>
    <scope>NUCLEOTIDE SEQUENCE</scope>
    <source>
        <strain evidence="2">CBS 113979</strain>
    </source>
</reference>
<organism evidence="2 3">
    <name type="scientific">Aulographum hederae CBS 113979</name>
    <dbReference type="NCBI Taxonomy" id="1176131"/>
    <lineage>
        <taxon>Eukaryota</taxon>
        <taxon>Fungi</taxon>
        <taxon>Dikarya</taxon>
        <taxon>Ascomycota</taxon>
        <taxon>Pezizomycotina</taxon>
        <taxon>Dothideomycetes</taxon>
        <taxon>Pleosporomycetidae</taxon>
        <taxon>Aulographales</taxon>
        <taxon>Aulographaceae</taxon>
    </lineage>
</organism>
<feature type="region of interest" description="Disordered" evidence="1">
    <location>
        <begin position="1"/>
        <end position="134"/>
    </location>
</feature>
<protein>
    <recommendedName>
        <fullName evidence="4">Tafazzin</fullName>
    </recommendedName>
</protein>
<gene>
    <name evidence="2" type="ORF">K402DRAFT_391608</name>
</gene>